<name>A0AAD9CZ40_PAPLA</name>
<comment type="caution">
    <text evidence="9">The sequence shown here is derived from an EMBL/GenBank/DDBJ whole genome shotgun (WGS) entry which is preliminary data.</text>
</comment>
<dbReference type="Gene3D" id="1.20.1300.10">
    <property type="entry name" value="Fumarate reductase/succinate dehydrogenase, transmembrane subunit"/>
    <property type="match status" value="1"/>
</dbReference>
<evidence type="ECO:0000256" key="5">
    <source>
        <dbReference type="ARBA" id="ARBA00022989"/>
    </source>
</evidence>
<keyword evidence="10" id="KW-1185">Reference proteome</keyword>
<organism evidence="9 10">
    <name type="scientific">Papiliotrema laurentii</name>
    <name type="common">Cryptococcus laurentii</name>
    <dbReference type="NCBI Taxonomy" id="5418"/>
    <lineage>
        <taxon>Eukaryota</taxon>
        <taxon>Fungi</taxon>
        <taxon>Dikarya</taxon>
        <taxon>Basidiomycota</taxon>
        <taxon>Agaricomycotina</taxon>
        <taxon>Tremellomycetes</taxon>
        <taxon>Tremellales</taxon>
        <taxon>Rhynchogastremaceae</taxon>
        <taxon>Papiliotrema</taxon>
    </lineage>
</organism>
<evidence type="ECO:0000256" key="8">
    <source>
        <dbReference type="SAM" id="Phobius"/>
    </source>
</evidence>
<sequence>MVSALARRSLIGAVGLAPTLRPLPLVARRWATTQTITEQENIALLNAQRLRRPNSPHFTIYQPQVTWLLSIANRVTGSFLSGALYLGAVTYLLHPMYPAIDSAHLIDLVTSLPTWAKGSAKLIFAVPFTFHTFNGIRHLAWDIGYGLTLKGMQAGAYITMAATAVSSIYLAFFV</sequence>
<evidence type="ECO:0000313" key="9">
    <source>
        <dbReference type="EMBL" id="KAK1924290.1"/>
    </source>
</evidence>
<evidence type="ECO:0000313" key="10">
    <source>
        <dbReference type="Proteomes" id="UP001182556"/>
    </source>
</evidence>
<keyword evidence="6" id="KW-0408">Iron</keyword>
<dbReference type="PROSITE" id="PS01001">
    <property type="entry name" value="SDH_CYT_2"/>
    <property type="match status" value="1"/>
</dbReference>
<dbReference type="AlphaFoldDB" id="A0AAD9CZ40"/>
<dbReference type="InterPro" id="IPR000701">
    <property type="entry name" value="SuccDH_FuR_B_TM-su"/>
</dbReference>
<keyword evidence="5 8" id="KW-1133">Transmembrane helix</keyword>
<keyword evidence="2" id="KW-0349">Heme</keyword>
<dbReference type="Pfam" id="PF01127">
    <property type="entry name" value="Sdh_cyt"/>
    <property type="match status" value="1"/>
</dbReference>
<dbReference type="PANTHER" id="PTHR10978">
    <property type="entry name" value="SUCCINATE DEHYDROGENASE CYTOCHROME B560 SUBUNIT"/>
    <property type="match status" value="1"/>
</dbReference>
<evidence type="ECO:0000256" key="1">
    <source>
        <dbReference type="ARBA" id="ARBA00004141"/>
    </source>
</evidence>
<dbReference type="GO" id="GO:0006121">
    <property type="term" value="P:mitochondrial electron transport, succinate to ubiquinone"/>
    <property type="evidence" value="ECO:0007669"/>
    <property type="project" value="TreeGrafter"/>
</dbReference>
<proteinExistence type="predicted"/>
<comment type="subcellular location">
    <subcellularLocation>
        <location evidence="1">Membrane</location>
        <topology evidence="1">Multi-pass membrane protein</topology>
    </subcellularLocation>
</comment>
<keyword evidence="4" id="KW-0479">Metal-binding</keyword>
<dbReference type="SUPFAM" id="SSF81343">
    <property type="entry name" value="Fumarate reductase respiratory complex transmembrane subunits"/>
    <property type="match status" value="1"/>
</dbReference>
<dbReference type="InterPro" id="IPR018495">
    <property type="entry name" value="Succ_DH_cyt_bsu_CS"/>
</dbReference>
<dbReference type="NCBIfam" id="TIGR02970">
    <property type="entry name" value="succ_dehyd_cytB"/>
    <property type="match status" value="1"/>
</dbReference>
<evidence type="ECO:0000256" key="7">
    <source>
        <dbReference type="ARBA" id="ARBA00023136"/>
    </source>
</evidence>
<dbReference type="GO" id="GO:0016020">
    <property type="term" value="C:membrane"/>
    <property type="evidence" value="ECO:0007669"/>
    <property type="project" value="UniProtKB-SubCell"/>
</dbReference>
<accession>A0AAD9CZ40</accession>
<dbReference type="CDD" id="cd03499">
    <property type="entry name" value="SQR_TypeC_SdhC"/>
    <property type="match status" value="1"/>
</dbReference>
<evidence type="ECO:0000256" key="2">
    <source>
        <dbReference type="ARBA" id="ARBA00022617"/>
    </source>
</evidence>
<dbReference type="InterPro" id="IPR034804">
    <property type="entry name" value="SQR/QFR_C/D"/>
</dbReference>
<dbReference type="Proteomes" id="UP001182556">
    <property type="component" value="Unassembled WGS sequence"/>
</dbReference>
<dbReference type="PANTHER" id="PTHR10978:SF5">
    <property type="entry name" value="SUCCINATE DEHYDROGENASE CYTOCHROME B560 SUBUNIT, MITOCHONDRIAL"/>
    <property type="match status" value="1"/>
</dbReference>
<keyword evidence="3 8" id="KW-0812">Transmembrane</keyword>
<evidence type="ECO:0000256" key="3">
    <source>
        <dbReference type="ARBA" id="ARBA00022692"/>
    </source>
</evidence>
<evidence type="ECO:0000256" key="4">
    <source>
        <dbReference type="ARBA" id="ARBA00022723"/>
    </source>
</evidence>
<dbReference type="GO" id="GO:0009055">
    <property type="term" value="F:electron transfer activity"/>
    <property type="evidence" value="ECO:0007669"/>
    <property type="project" value="InterPro"/>
</dbReference>
<reference evidence="9" key="1">
    <citation type="submission" date="2023-02" db="EMBL/GenBank/DDBJ databases">
        <title>Identification and recombinant expression of a fungal hydrolase from Papiliotrema laurentii that hydrolyzes apple cutin and clears colloidal polyester polyurethane.</title>
        <authorList>
            <consortium name="DOE Joint Genome Institute"/>
            <person name="Roman V.A."/>
            <person name="Bojanowski C."/>
            <person name="Crable B.R."/>
            <person name="Wagner D.N."/>
            <person name="Hung C.S."/>
            <person name="Nadeau L.J."/>
            <person name="Schratz L."/>
            <person name="Haridas S."/>
            <person name="Pangilinan J."/>
            <person name="Lipzen A."/>
            <person name="Na H."/>
            <person name="Yan M."/>
            <person name="Ng V."/>
            <person name="Grigoriev I.V."/>
            <person name="Spatafora J.W."/>
            <person name="Barlow D."/>
            <person name="Biffinger J."/>
            <person name="Kelley-Loughnane N."/>
            <person name="Varaljay V.A."/>
            <person name="Crookes-Goodson W.J."/>
        </authorList>
    </citation>
    <scope>NUCLEOTIDE SEQUENCE</scope>
    <source>
        <strain evidence="9">5307AH</strain>
    </source>
</reference>
<dbReference type="InterPro" id="IPR014314">
    <property type="entry name" value="Succ_DH_cytb556"/>
</dbReference>
<dbReference type="EMBL" id="JAODAN010000005">
    <property type="protein sequence ID" value="KAK1924290.1"/>
    <property type="molecule type" value="Genomic_DNA"/>
</dbReference>
<feature type="transmembrane region" description="Helical" evidence="8">
    <location>
        <begin position="154"/>
        <end position="172"/>
    </location>
</feature>
<evidence type="ECO:0000256" key="6">
    <source>
        <dbReference type="ARBA" id="ARBA00023004"/>
    </source>
</evidence>
<gene>
    <name evidence="9" type="ORF">DB88DRAFT_489711</name>
</gene>
<dbReference type="GO" id="GO:0006099">
    <property type="term" value="P:tricarboxylic acid cycle"/>
    <property type="evidence" value="ECO:0007669"/>
    <property type="project" value="InterPro"/>
</dbReference>
<dbReference type="GO" id="GO:0046872">
    <property type="term" value="F:metal ion binding"/>
    <property type="evidence" value="ECO:0007669"/>
    <property type="project" value="UniProtKB-KW"/>
</dbReference>
<dbReference type="GO" id="GO:0005739">
    <property type="term" value="C:mitochondrion"/>
    <property type="evidence" value="ECO:0007669"/>
    <property type="project" value="GOC"/>
</dbReference>
<keyword evidence="7 8" id="KW-0472">Membrane</keyword>
<protein>
    <submittedName>
        <fullName evidence="9">Uncharacterized protein</fullName>
    </submittedName>
</protein>